<accession>A0AAW4FXQ1</accession>
<comment type="caution">
    <text evidence="1">The sequence shown here is derived from an EMBL/GenBank/DDBJ whole genome shotgun (WGS) entry which is preliminary data.</text>
</comment>
<keyword evidence="2" id="KW-1185">Reference proteome</keyword>
<dbReference type="AlphaFoldDB" id="A0AAW4FXQ1"/>
<evidence type="ECO:0000313" key="2">
    <source>
        <dbReference type="Proteomes" id="UP000744980"/>
    </source>
</evidence>
<dbReference type="EMBL" id="WXFA01000084">
    <property type="protein sequence ID" value="MBM3096276.1"/>
    <property type="molecule type" value="Genomic_DNA"/>
</dbReference>
<proteinExistence type="predicted"/>
<protein>
    <submittedName>
        <fullName evidence="1">Uncharacterized protein</fullName>
    </submittedName>
</protein>
<organism evidence="1 2">
    <name type="scientific">Ensifer canadensis</name>
    <dbReference type="NCBI Taxonomy" id="555315"/>
    <lineage>
        <taxon>Bacteria</taxon>
        <taxon>Pseudomonadati</taxon>
        <taxon>Pseudomonadota</taxon>
        <taxon>Alphaproteobacteria</taxon>
        <taxon>Hyphomicrobiales</taxon>
        <taxon>Rhizobiaceae</taxon>
        <taxon>Sinorhizobium/Ensifer group</taxon>
        <taxon>Ensifer</taxon>
    </lineage>
</organism>
<name>A0AAW4FXQ1_9HYPH</name>
<reference evidence="1 2" key="1">
    <citation type="submission" date="2020-01" db="EMBL/GenBank/DDBJ databases">
        <title>Draft genome assembly of Ensifer adhaerens T173.</title>
        <authorList>
            <person name="Craig J.E."/>
            <person name="Stinchcombe J.R."/>
        </authorList>
    </citation>
    <scope>NUCLEOTIDE SEQUENCE [LARGE SCALE GENOMIC DNA]</scope>
    <source>
        <strain evidence="1 2">T173</strain>
    </source>
</reference>
<dbReference type="Proteomes" id="UP000744980">
    <property type="component" value="Unassembled WGS sequence"/>
</dbReference>
<sequence>MTVMRKRDFSCLAECHYKNVRFNRRAEVGNEINSDRLLCNESMICDQGRCVEAVFFSKFQAGPLWRDHFVACSLALKFGVSRQFLESILDQRVFDTPHARPARPGGGGHSQVILINGKSRRFPFVGGPGVSLARTPIL</sequence>
<gene>
    <name evidence="1" type="ORF">GFB56_37150</name>
</gene>
<evidence type="ECO:0000313" key="1">
    <source>
        <dbReference type="EMBL" id="MBM3096276.1"/>
    </source>
</evidence>